<comment type="caution">
    <text evidence="1">The sequence shown here is derived from an EMBL/GenBank/DDBJ whole genome shotgun (WGS) entry which is preliminary data.</text>
</comment>
<dbReference type="EMBL" id="CM046395">
    <property type="protein sequence ID" value="KAI8543251.1"/>
    <property type="molecule type" value="Genomic_DNA"/>
</dbReference>
<keyword evidence="2" id="KW-1185">Reference proteome</keyword>
<protein>
    <submittedName>
        <fullName evidence="1">Uncharacterized protein</fullName>
    </submittedName>
</protein>
<evidence type="ECO:0000313" key="1">
    <source>
        <dbReference type="EMBL" id="KAI8543251.1"/>
    </source>
</evidence>
<accession>A0ACC0MQD7</accession>
<name>A0ACC0MQD7_RHOML</name>
<reference evidence="1" key="1">
    <citation type="submission" date="2022-02" db="EMBL/GenBank/DDBJ databases">
        <title>Plant Genome Project.</title>
        <authorList>
            <person name="Zhang R.-G."/>
        </authorList>
    </citation>
    <scope>NUCLEOTIDE SEQUENCE</scope>
    <source>
        <strain evidence="1">AT1</strain>
    </source>
</reference>
<sequence length="261" mass="29007">MTGFGSTPLGQGFDSPPGEYLDIPTIKAMRRMVTDLHFDLLKYVMILMVKAAGGEANLARAISVCSVFMKVAEDIDVLKAACFDDVNVSNRHGLFQRTNGLLYRCAQVGNAGAQYVLVKIVLLSSSRLLDMENEGVILSRDCSPIRKLCCGKIPMDDALVASFMSHFAPDQGCSTTVSSQTLVHSHLVRKFLCHCSAHDLAQMHFHLQSYIDYFVKPDSRGSHLLHLIDRMCEGNCVRVTTDVTWNSTKTILQVEIKRVYE</sequence>
<gene>
    <name evidence="1" type="ORF">RHMOL_Rhmol08G0202700</name>
</gene>
<dbReference type="Proteomes" id="UP001062846">
    <property type="component" value="Chromosome 8"/>
</dbReference>
<organism evidence="1 2">
    <name type="scientific">Rhododendron molle</name>
    <name type="common">Chinese azalea</name>
    <name type="synonym">Azalea mollis</name>
    <dbReference type="NCBI Taxonomy" id="49168"/>
    <lineage>
        <taxon>Eukaryota</taxon>
        <taxon>Viridiplantae</taxon>
        <taxon>Streptophyta</taxon>
        <taxon>Embryophyta</taxon>
        <taxon>Tracheophyta</taxon>
        <taxon>Spermatophyta</taxon>
        <taxon>Magnoliopsida</taxon>
        <taxon>eudicotyledons</taxon>
        <taxon>Gunneridae</taxon>
        <taxon>Pentapetalae</taxon>
        <taxon>asterids</taxon>
        <taxon>Ericales</taxon>
        <taxon>Ericaceae</taxon>
        <taxon>Ericoideae</taxon>
        <taxon>Rhodoreae</taxon>
        <taxon>Rhododendron</taxon>
    </lineage>
</organism>
<proteinExistence type="predicted"/>
<evidence type="ECO:0000313" key="2">
    <source>
        <dbReference type="Proteomes" id="UP001062846"/>
    </source>
</evidence>